<gene>
    <name evidence="2" type="ORF">J2S42_001214</name>
</gene>
<dbReference type="InterPro" id="IPR001387">
    <property type="entry name" value="Cro/C1-type_HTH"/>
</dbReference>
<name>A0AAE4AV60_9ACTN</name>
<dbReference type="PROSITE" id="PS50943">
    <property type="entry name" value="HTH_CROC1"/>
    <property type="match status" value="1"/>
</dbReference>
<protein>
    <submittedName>
        <fullName evidence="2">Transcriptional regulator with XRE-family HTH domain</fullName>
    </submittedName>
</protein>
<comment type="caution">
    <text evidence="2">The sequence shown here is derived from an EMBL/GenBank/DDBJ whole genome shotgun (WGS) entry which is preliminary data.</text>
</comment>
<dbReference type="SMART" id="SM00530">
    <property type="entry name" value="HTH_XRE"/>
    <property type="match status" value="1"/>
</dbReference>
<feature type="domain" description="HTH cro/C1-type" evidence="1">
    <location>
        <begin position="10"/>
        <end position="64"/>
    </location>
</feature>
<organism evidence="2 3">
    <name type="scientific">Catenuloplanes indicus</name>
    <dbReference type="NCBI Taxonomy" id="137267"/>
    <lineage>
        <taxon>Bacteria</taxon>
        <taxon>Bacillati</taxon>
        <taxon>Actinomycetota</taxon>
        <taxon>Actinomycetes</taxon>
        <taxon>Micromonosporales</taxon>
        <taxon>Micromonosporaceae</taxon>
        <taxon>Catenuloplanes</taxon>
    </lineage>
</organism>
<dbReference type="PANTHER" id="PTHR47691">
    <property type="entry name" value="REGULATOR-RELATED"/>
    <property type="match status" value="1"/>
</dbReference>
<dbReference type="EMBL" id="JAUSUZ010000001">
    <property type="protein sequence ID" value="MDQ0364545.1"/>
    <property type="molecule type" value="Genomic_DNA"/>
</dbReference>
<evidence type="ECO:0000259" key="1">
    <source>
        <dbReference type="PROSITE" id="PS50943"/>
    </source>
</evidence>
<dbReference type="RefSeq" id="WP_307236042.1">
    <property type="nucleotide sequence ID" value="NZ_JAUSUZ010000001.1"/>
</dbReference>
<dbReference type="AlphaFoldDB" id="A0AAE4AV60"/>
<dbReference type="SUPFAM" id="SSF52540">
    <property type="entry name" value="P-loop containing nucleoside triphosphate hydrolases"/>
    <property type="match status" value="1"/>
</dbReference>
<keyword evidence="3" id="KW-1185">Reference proteome</keyword>
<evidence type="ECO:0000313" key="3">
    <source>
        <dbReference type="Proteomes" id="UP001240236"/>
    </source>
</evidence>
<accession>A0AAE4AV60</accession>
<reference evidence="2 3" key="1">
    <citation type="submission" date="2023-07" db="EMBL/GenBank/DDBJ databases">
        <title>Sequencing the genomes of 1000 actinobacteria strains.</title>
        <authorList>
            <person name="Klenk H.-P."/>
        </authorList>
    </citation>
    <scope>NUCLEOTIDE SEQUENCE [LARGE SCALE GENOMIC DNA]</scope>
    <source>
        <strain evidence="2 3">DSM 44709</strain>
    </source>
</reference>
<dbReference type="PRINTS" id="PR00364">
    <property type="entry name" value="DISEASERSIST"/>
</dbReference>
<dbReference type="Gene3D" id="3.40.50.300">
    <property type="entry name" value="P-loop containing nucleotide triphosphate hydrolases"/>
    <property type="match status" value="1"/>
</dbReference>
<dbReference type="InterPro" id="IPR027417">
    <property type="entry name" value="P-loop_NTPase"/>
</dbReference>
<dbReference type="PANTHER" id="PTHR47691:SF3">
    <property type="entry name" value="HTH-TYPE TRANSCRIPTIONAL REGULATOR RV0890C-RELATED"/>
    <property type="match status" value="1"/>
</dbReference>
<dbReference type="SUPFAM" id="SSF47413">
    <property type="entry name" value="lambda repressor-like DNA-binding domains"/>
    <property type="match status" value="1"/>
</dbReference>
<sequence length="383" mass="38488">MTVPPFATLIRAHRRTAGMTLHELAAASGVSVRAIGDMERGRSTAQARTLAALATALGLGAADRAALTTAAAAARSAPVGAFPLPRDVPDFTGRATLLDRLITACAGAAPVIVHGLPGAGKTALAVHAATRFPGATHFLRCYGTTPSGAARAGRAGTGAADPAVPRRLPAIGGATSGRGLVVLDDVAGERQLGALLSLTGTAAVLVTSRAPLPGVDGAIRIEVPPLPAGESVALLATITGSRAGAVTAAVAEHCGHLPLALRIAGNRLAGRPGWTMTDLAARLADEDRRLAVLSAGDLSVEAALAPSFARLSAPTRTLIHRLAHTPARDVDTGTLIAVTGADAASARTALGELAAAGLLTPTGVAGRHHLHTLVRLFARHPPR</sequence>
<proteinExistence type="predicted"/>
<dbReference type="CDD" id="cd00093">
    <property type="entry name" value="HTH_XRE"/>
    <property type="match status" value="1"/>
</dbReference>
<evidence type="ECO:0000313" key="2">
    <source>
        <dbReference type="EMBL" id="MDQ0364545.1"/>
    </source>
</evidence>
<dbReference type="GO" id="GO:0003677">
    <property type="term" value="F:DNA binding"/>
    <property type="evidence" value="ECO:0007669"/>
    <property type="project" value="InterPro"/>
</dbReference>
<dbReference type="Proteomes" id="UP001240236">
    <property type="component" value="Unassembled WGS sequence"/>
</dbReference>
<dbReference type="Pfam" id="PF13560">
    <property type="entry name" value="HTH_31"/>
    <property type="match status" value="1"/>
</dbReference>
<dbReference type="Gene3D" id="1.10.260.40">
    <property type="entry name" value="lambda repressor-like DNA-binding domains"/>
    <property type="match status" value="1"/>
</dbReference>
<dbReference type="InterPro" id="IPR010982">
    <property type="entry name" value="Lambda_DNA-bd_dom_sf"/>
</dbReference>